<dbReference type="EMBL" id="SSTD01017102">
    <property type="protein sequence ID" value="TYK00233.1"/>
    <property type="molecule type" value="Genomic_DNA"/>
</dbReference>
<organism evidence="2 3">
    <name type="scientific">Cucumis melo var. makuwa</name>
    <name type="common">Oriental melon</name>
    <dbReference type="NCBI Taxonomy" id="1194695"/>
    <lineage>
        <taxon>Eukaryota</taxon>
        <taxon>Viridiplantae</taxon>
        <taxon>Streptophyta</taxon>
        <taxon>Embryophyta</taxon>
        <taxon>Tracheophyta</taxon>
        <taxon>Spermatophyta</taxon>
        <taxon>Magnoliopsida</taxon>
        <taxon>eudicotyledons</taxon>
        <taxon>Gunneridae</taxon>
        <taxon>Pentapetalae</taxon>
        <taxon>rosids</taxon>
        <taxon>fabids</taxon>
        <taxon>Cucurbitales</taxon>
        <taxon>Cucurbitaceae</taxon>
        <taxon>Benincaseae</taxon>
        <taxon>Cucumis</taxon>
    </lineage>
</organism>
<comment type="caution">
    <text evidence="2">The sequence shown here is derived from an EMBL/GenBank/DDBJ whole genome shotgun (WGS) entry which is preliminary data.</text>
</comment>
<gene>
    <name evidence="2" type="ORF">E5676_scaffold895G00050</name>
</gene>
<evidence type="ECO:0000256" key="1">
    <source>
        <dbReference type="SAM" id="MobiDB-lite"/>
    </source>
</evidence>
<dbReference type="Proteomes" id="UP000321947">
    <property type="component" value="Unassembled WGS sequence"/>
</dbReference>
<reference evidence="2 3" key="1">
    <citation type="submission" date="2019-08" db="EMBL/GenBank/DDBJ databases">
        <title>Draft genome sequences of two oriental melons (Cucumis melo L. var makuwa).</title>
        <authorList>
            <person name="Kwon S.-Y."/>
        </authorList>
    </citation>
    <scope>NUCLEOTIDE SEQUENCE [LARGE SCALE GENOMIC DNA]</scope>
    <source>
        <strain evidence="3">cv. Chang Bougi</strain>
        <tissue evidence="2">Leaf</tissue>
    </source>
</reference>
<accession>A0A5D3BKE6</accession>
<proteinExistence type="predicted"/>
<name>A0A5D3BKE6_CUCMM</name>
<evidence type="ECO:0000313" key="3">
    <source>
        <dbReference type="Proteomes" id="UP000321947"/>
    </source>
</evidence>
<sequence>MRVGSRSLSARTCSQYDGSFQRGIMNEAAIDEASQVSFILESLPKSFLQFRSNTVMNKFAYTLITLLNKLQTFESLMKIKEQKREANVIPQESSIEVQPLGTKFIPSSPDTMKWKKKKSGQRNKANPAAANTSKKAKLQRQYVFVATRRNIGRETVPSTWQKERRPNKGISS</sequence>
<dbReference type="AlphaFoldDB" id="A0A5D3BKE6"/>
<protein>
    <submittedName>
        <fullName evidence="2">Gag/pol protein</fullName>
    </submittedName>
</protein>
<evidence type="ECO:0000313" key="2">
    <source>
        <dbReference type="EMBL" id="TYK00233.1"/>
    </source>
</evidence>
<feature type="region of interest" description="Disordered" evidence="1">
    <location>
        <begin position="107"/>
        <end position="138"/>
    </location>
</feature>